<reference evidence="2 3" key="2">
    <citation type="journal article" date="2012" name="Stand. Genomic Sci.">
        <title>Complete genome sequence of the sulfate-reducing firmicute Desulfotomaculum ruminis type strain (DL(T)).</title>
        <authorList>
            <person name="Spring S."/>
            <person name="Visser M."/>
            <person name="Lu M."/>
            <person name="Copeland A."/>
            <person name="Lapidus A."/>
            <person name="Lucas S."/>
            <person name="Cheng J.F."/>
            <person name="Han C."/>
            <person name="Tapia R."/>
            <person name="Goodwin L.A."/>
            <person name="Pitluck S."/>
            <person name="Ivanova N."/>
            <person name="Land M."/>
            <person name="Hauser L."/>
            <person name="Larimer F."/>
            <person name="Rohde M."/>
            <person name="Goker M."/>
            <person name="Detter J.C."/>
            <person name="Kyrpides N.C."/>
            <person name="Woyke T."/>
            <person name="Schaap P.J."/>
            <person name="Plugge C.M."/>
            <person name="Muyzer G."/>
            <person name="Kuever J."/>
            <person name="Pereira I.A."/>
            <person name="Parshina S.N."/>
            <person name="Bernier-Latmani R."/>
            <person name="Stams A.J."/>
            <person name="Klenk H.P."/>
        </authorList>
    </citation>
    <scope>NUCLEOTIDE SEQUENCE [LARGE SCALE GENOMIC DNA]</scope>
    <source>
        <strain evidence="3">ATCC 23193 / DSM 2154 / NCIB 8452 / DL</strain>
    </source>
</reference>
<evidence type="ECO:0000313" key="3">
    <source>
        <dbReference type="Proteomes" id="UP000009234"/>
    </source>
</evidence>
<evidence type="ECO:0000256" key="1">
    <source>
        <dbReference type="SAM" id="Coils"/>
    </source>
</evidence>
<dbReference type="Proteomes" id="UP000009234">
    <property type="component" value="Chromosome"/>
</dbReference>
<organism evidence="2 3">
    <name type="scientific">Desulforamulus ruminis (strain ATCC 23193 / DSM 2154 / NCIMB 8452 / DL)</name>
    <name type="common">Desulfotomaculum ruminis</name>
    <dbReference type="NCBI Taxonomy" id="696281"/>
    <lineage>
        <taxon>Bacteria</taxon>
        <taxon>Bacillati</taxon>
        <taxon>Bacillota</taxon>
        <taxon>Clostridia</taxon>
        <taxon>Eubacteriales</taxon>
        <taxon>Peptococcaceae</taxon>
        <taxon>Desulforamulus</taxon>
    </lineage>
</organism>
<dbReference type="OrthoDB" id="1785622at2"/>
<name>F6DUW5_DESRL</name>
<accession>F6DUW5</accession>
<dbReference type="EMBL" id="CP002780">
    <property type="protein sequence ID" value="AEG61362.1"/>
    <property type="molecule type" value="Genomic_DNA"/>
</dbReference>
<sequence>MKKIVVCGRNDGGKSTILGELYKGLKNRNFHPLAIGSGVQDEKPYLHKGIDPSYLTIAVPEPGRDIVSDIERVIRNAVNQIKEKNKLIENARKALDELNKVRSVLELGNLSQKDIPGTAVLPDVVLIEAVGINDGYKAQECRKMADVLVTIIPAGLKSEIIMEPGNYLLDESDIMVVTKIDETPRDVTSNTLKLLQRIYRTKPIIPVVATKGVHMNLVLDEVISGLTNPAIIFDPIFPEPRDVNKIN</sequence>
<dbReference type="RefSeq" id="WP_013843111.1">
    <property type="nucleotide sequence ID" value="NC_015589.1"/>
</dbReference>
<dbReference type="InterPro" id="IPR027417">
    <property type="entry name" value="P-loop_NTPase"/>
</dbReference>
<keyword evidence="3" id="KW-1185">Reference proteome</keyword>
<dbReference type="HOGENOM" id="CLU_1127640_0_0_9"/>
<dbReference type="Gene3D" id="3.40.50.300">
    <property type="entry name" value="P-loop containing nucleotide triphosphate hydrolases"/>
    <property type="match status" value="1"/>
</dbReference>
<reference evidence="3" key="1">
    <citation type="submission" date="2011-05" db="EMBL/GenBank/DDBJ databases">
        <title>Complete sequence of Desulfotomaculum ruminis DSM 2154.</title>
        <authorList>
            <person name="Lucas S."/>
            <person name="Copeland A."/>
            <person name="Lapidus A."/>
            <person name="Cheng J.-F."/>
            <person name="Goodwin L."/>
            <person name="Pitluck S."/>
            <person name="Lu M."/>
            <person name="Detter J.C."/>
            <person name="Han C."/>
            <person name="Tapia R."/>
            <person name="Land M."/>
            <person name="Hauser L."/>
            <person name="Kyrpides N."/>
            <person name="Ivanova N."/>
            <person name="Mikhailova N."/>
            <person name="Pagani I."/>
            <person name="Stams A.J.M."/>
            <person name="Plugge C.M."/>
            <person name="Muyzer G."/>
            <person name="Kuever J."/>
            <person name="Parshina S.N."/>
            <person name="Ivanova A.E."/>
            <person name="Nazina T.N."/>
            <person name="Brambilla E."/>
            <person name="Spring S."/>
            <person name="Klenk H.-P."/>
            <person name="Woyke T."/>
        </authorList>
    </citation>
    <scope>NUCLEOTIDE SEQUENCE [LARGE SCALE GENOMIC DNA]</scope>
    <source>
        <strain evidence="3">ATCC 23193 / DSM 2154 / NCIB 8452 / DL</strain>
    </source>
</reference>
<protein>
    <submittedName>
        <fullName evidence="2">Uncharacterized protein</fullName>
    </submittedName>
</protein>
<dbReference type="AlphaFoldDB" id="F6DUW5"/>
<keyword evidence="1" id="KW-0175">Coiled coil</keyword>
<dbReference type="STRING" id="696281.Desru_3151"/>
<dbReference type="SUPFAM" id="SSF52540">
    <property type="entry name" value="P-loop containing nucleoside triphosphate hydrolases"/>
    <property type="match status" value="1"/>
</dbReference>
<dbReference type="KEGG" id="dru:Desru_3151"/>
<proteinExistence type="predicted"/>
<feature type="coiled-coil region" evidence="1">
    <location>
        <begin position="67"/>
        <end position="104"/>
    </location>
</feature>
<evidence type="ECO:0000313" key="2">
    <source>
        <dbReference type="EMBL" id="AEG61362.1"/>
    </source>
</evidence>
<dbReference type="eggNOG" id="COG1703">
    <property type="taxonomic scope" value="Bacteria"/>
</dbReference>
<gene>
    <name evidence="2" type="ordered locus">Desru_3151</name>
</gene>